<evidence type="ECO:0000313" key="3">
    <source>
        <dbReference type="Proteomes" id="UP000000763"/>
    </source>
</evidence>
<dbReference type="AlphaFoldDB" id="A0A0P0VLL5"/>
<protein>
    <submittedName>
        <fullName evidence="2">Uncharacterized protein</fullName>
    </submittedName>
</protein>
<evidence type="ECO:0000256" key="1">
    <source>
        <dbReference type="SAM" id="MobiDB-lite"/>
    </source>
</evidence>
<dbReference type="EMBL" id="AP004747">
    <property type="protein sequence ID" value="BAD19469.1"/>
    <property type="molecule type" value="Genomic_DNA"/>
</dbReference>
<feature type="compositionally biased region" description="Gly residues" evidence="1">
    <location>
        <begin position="23"/>
        <end position="32"/>
    </location>
</feature>
<reference evidence="3" key="1">
    <citation type="journal article" date="2005" name="Nature">
        <title>The map-based sequence of the rice genome.</title>
        <authorList>
            <consortium name="International rice genome sequencing project (IRGSP)"/>
            <person name="Matsumoto T."/>
            <person name="Wu J."/>
            <person name="Kanamori H."/>
            <person name="Katayose Y."/>
            <person name="Fujisawa M."/>
            <person name="Namiki N."/>
            <person name="Mizuno H."/>
            <person name="Yamamoto K."/>
            <person name="Antonio B.A."/>
            <person name="Baba T."/>
            <person name="Sakata K."/>
            <person name="Nagamura Y."/>
            <person name="Aoki H."/>
            <person name="Arikawa K."/>
            <person name="Arita K."/>
            <person name="Bito T."/>
            <person name="Chiden Y."/>
            <person name="Fujitsuka N."/>
            <person name="Fukunaka R."/>
            <person name="Hamada M."/>
            <person name="Harada C."/>
            <person name="Hayashi A."/>
            <person name="Hijishita S."/>
            <person name="Honda M."/>
            <person name="Hosokawa S."/>
            <person name="Ichikawa Y."/>
            <person name="Idonuma A."/>
            <person name="Iijima M."/>
            <person name="Ikeda M."/>
            <person name="Ikeno M."/>
            <person name="Ito K."/>
            <person name="Ito S."/>
            <person name="Ito T."/>
            <person name="Ito Y."/>
            <person name="Ito Y."/>
            <person name="Iwabuchi A."/>
            <person name="Kamiya K."/>
            <person name="Karasawa W."/>
            <person name="Kurita K."/>
            <person name="Katagiri S."/>
            <person name="Kikuta A."/>
            <person name="Kobayashi H."/>
            <person name="Kobayashi N."/>
            <person name="Machita K."/>
            <person name="Maehara T."/>
            <person name="Masukawa M."/>
            <person name="Mizubayashi T."/>
            <person name="Mukai Y."/>
            <person name="Nagasaki H."/>
            <person name="Nagata Y."/>
            <person name="Naito S."/>
            <person name="Nakashima M."/>
            <person name="Nakama Y."/>
            <person name="Nakamichi Y."/>
            <person name="Nakamura M."/>
            <person name="Meguro A."/>
            <person name="Negishi M."/>
            <person name="Ohta I."/>
            <person name="Ohta T."/>
            <person name="Okamoto M."/>
            <person name="Ono N."/>
            <person name="Saji S."/>
            <person name="Sakaguchi M."/>
            <person name="Sakai K."/>
            <person name="Shibata M."/>
            <person name="Shimokawa T."/>
            <person name="Song J."/>
            <person name="Takazaki Y."/>
            <person name="Terasawa K."/>
            <person name="Tsugane M."/>
            <person name="Tsuji K."/>
            <person name="Ueda S."/>
            <person name="Waki K."/>
            <person name="Yamagata H."/>
            <person name="Yamamoto M."/>
            <person name="Yamamoto S."/>
            <person name="Yamane H."/>
            <person name="Yoshiki S."/>
            <person name="Yoshihara R."/>
            <person name="Yukawa K."/>
            <person name="Zhong H."/>
            <person name="Yano M."/>
            <person name="Yuan Q."/>
            <person name="Ouyang S."/>
            <person name="Liu J."/>
            <person name="Jones K.M."/>
            <person name="Gansberger K."/>
            <person name="Moffat K."/>
            <person name="Hill J."/>
            <person name="Bera J."/>
            <person name="Fadrosh D."/>
            <person name="Jin S."/>
            <person name="Johri S."/>
            <person name="Kim M."/>
            <person name="Overton L."/>
            <person name="Reardon M."/>
            <person name="Tsitrin T."/>
            <person name="Vuong H."/>
            <person name="Weaver B."/>
            <person name="Ciecko A."/>
            <person name="Tallon L."/>
            <person name="Jackson J."/>
            <person name="Pai G."/>
            <person name="Aken S.V."/>
            <person name="Utterback T."/>
            <person name="Reidmuller S."/>
            <person name="Feldblyum T."/>
            <person name="Hsiao J."/>
            <person name="Zismann V."/>
            <person name="Iobst S."/>
            <person name="de Vazeille A.R."/>
            <person name="Buell C.R."/>
            <person name="Ying K."/>
            <person name="Li Y."/>
            <person name="Lu T."/>
            <person name="Huang Y."/>
            <person name="Zhao Q."/>
            <person name="Feng Q."/>
            <person name="Zhang L."/>
            <person name="Zhu J."/>
            <person name="Weng Q."/>
            <person name="Mu J."/>
            <person name="Lu Y."/>
            <person name="Fan D."/>
            <person name="Liu Y."/>
            <person name="Guan J."/>
            <person name="Zhang Y."/>
            <person name="Yu S."/>
            <person name="Liu X."/>
            <person name="Zhang Y."/>
            <person name="Hong G."/>
            <person name="Han B."/>
            <person name="Choisne N."/>
            <person name="Demange N."/>
            <person name="Orjeda G."/>
            <person name="Samain S."/>
            <person name="Cattolico L."/>
            <person name="Pelletier E."/>
            <person name="Couloux A."/>
            <person name="Segurens B."/>
            <person name="Wincker P."/>
            <person name="D'Hont A."/>
            <person name="Scarpelli C."/>
            <person name="Weissenbach J."/>
            <person name="Salanoubat M."/>
            <person name="Quetier F."/>
            <person name="Yu Y."/>
            <person name="Kim H.R."/>
            <person name="Rambo T."/>
            <person name="Currie J."/>
            <person name="Collura K."/>
            <person name="Luo M."/>
            <person name="Yang T."/>
            <person name="Ammiraju J.S.S."/>
            <person name="Engler F."/>
            <person name="Soderlund C."/>
            <person name="Wing R.A."/>
            <person name="Palmer L.E."/>
            <person name="de la Bastide M."/>
            <person name="Spiegel L."/>
            <person name="Nascimento L."/>
            <person name="Zutavern T."/>
            <person name="O'Shaughnessy A."/>
            <person name="Dike S."/>
            <person name="Dedhia N."/>
            <person name="Preston R."/>
            <person name="Balija V."/>
            <person name="McCombie W.R."/>
            <person name="Chow T."/>
            <person name="Chen H."/>
            <person name="Chung M."/>
            <person name="Chen C."/>
            <person name="Shaw J."/>
            <person name="Wu H."/>
            <person name="Hsiao K."/>
            <person name="Chao Y."/>
            <person name="Chu M."/>
            <person name="Cheng C."/>
            <person name="Hour A."/>
            <person name="Lee P."/>
            <person name="Lin S."/>
            <person name="Lin Y."/>
            <person name="Liou J."/>
            <person name="Liu S."/>
            <person name="Hsing Y."/>
            <person name="Raghuvanshi S."/>
            <person name="Mohanty A."/>
            <person name="Bharti A.K."/>
            <person name="Gaur A."/>
            <person name="Gupta V."/>
            <person name="Kumar D."/>
            <person name="Ravi V."/>
            <person name="Vij S."/>
            <person name="Kapur A."/>
            <person name="Khurana P."/>
            <person name="Khurana P."/>
            <person name="Khurana J.P."/>
            <person name="Tyagi A.K."/>
            <person name="Gaikwad K."/>
            <person name="Singh A."/>
            <person name="Dalal V."/>
            <person name="Srivastava S."/>
            <person name="Dixit A."/>
            <person name="Pal A.K."/>
            <person name="Ghazi I.A."/>
            <person name="Yadav M."/>
            <person name="Pandit A."/>
            <person name="Bhargava A."/>
            <person name="Sureshbabu K."/>
            <person name="Batra K."/>
            <person name="Sharma T.R."/>
            <person name="Mohapatra T."/>
            <person name="Singh N.K."/>
            <person name="Messing J."/>
            <person name="Nelson A.B."/>
            <person name="Fuks G."/>
            <person name="Kavchok S."/>
            <person name="Keizer G."/>
            <person name="Linton E."/>
            <person name="Llaca V."/>
            <person name="Song R."/>
            <person name="Tanyolac B."/>
            <person name="Young S."/>
            <person name="Ho-Il K."/>
            <person name="Hahn J.H."/>
            <person name="Sangsakoo G."/>
            <person name="Vanavichit A."/>
            <person name="de Mattos Luiz.A.T."/>
            <person name="Zimmer P.D."/>
            <person name="Malone G."/>
            <person name="Dellagostin O."/>
            <person name="de Oliveira A.C."/>
            <person name="Bevan M."/>
            <person name="Bancroft I."/>
            <person name="Minx P."/>
            <person name="Cordum H."/>
            <person name="Wilson R."/>
            <person name="Cheng Z."/>
            <person name="Jin W."/>
            <person name="Jiang J."/>
            <person name="Leong S.A."/>
            <person name="Iwama H."/>
            <person name="Gojobori T."/>
            <person name="Itoh T."/>
            <person name="Niimura Y."/>
            <person name="Fujii Y."/>
            <person name="Habara T."/>
            <person name="Sakai H."/>
            <person name="Sato Y."/>
            <person name="Wilson G."/>
            <person name="Kumar K."/>
            <person name="McCouch S."/>
            <person name="Juretic N."/>
            <person name="Hoen D."/>
            <person name="Wright S."/>
            <person name="Bruskiewich R."/>
            <person name="Bureau T."/>
            <person name="Miyao A."/>
            <person name="Hirochika H."/>
            <person name="Nishikawa T."/>
            <person name="Kadowaki K."/>
            <person name="Sugiura M."/>
            <person name="Burr B."/>
            <person name="Sasaki T."/>
        </authorList>
    </citation>
    <scope>NUCLEOTIDE SEQUENCE [LARGE SCALE GENOMIC DNA]</scope>
    <source>
        <strain evidence="3">cv. Nipponbare</strain>
    </source>
</reference>
<organism evidence="2 3">
    <name type="scientific">Oryza sativa subsp. japonica</name>
    <name type="common">Rice</name>
    <dbReference type="NCBI Taxonomy" id="39947"/>
    <lineage>
        <taxon>Eukaryota</taxon>
        <taxon>Viridiplantae</taxon>
        <taxon>Streptophyta</taxon>
        <taxon>Embryophyta</taxon>
        <taxon>Tracheophyta</taxon>
        <taxon>Spermatophyta</taxon>
        <taxon>Magnoliopsida</taxon>
        <taxon>Liliopsida</taxon>
        <taxon>Poales</taxon>
        <taxon>Poaceae</taxon>
        <taxon>BOP clade</taxon>
        <taxon>Oryzoideae</taxon>
        <taxon>Oryzeae</taxon>
        <taxon>Oryzinae</taxon>
        <taxon>Oryza</taxon>
        <taxon>Oryza sativa</taxon>
    </lineage>
</organism>
<proteinExistence type="predicted"/>
<feature type="compositionally biased region" description="Polar residues" evidence="1">
    <location>
        <begin position="130"/>
        <end position="144"/>
    </location>
</feature>
<accession>A0A0P0VLL5</accession>
<name>A0A0P0VLL5_ORYSJ</name>
<sequence>MRRRRRRRTPATAPRGDPAGKAFLGGGGGGGKVRTVRGRWGEERRAGSPAGHHPRVPRDGGGGGVADRRRGRGGVRTAEDSALATGGGAARGRRGMAARGWRGEEQRAGSPVSRRGGRCGGTVALGSGLGSTSAPRCSLGATSSRGRRPLRSTAAEVDGFLSRGVHATPS</sequence>
<evidence type="ECO:0000313" key="2">
    <source>
        <dbReference type="EMBL" id="BAD19469.1"/>
    </source>
</evidence>
<dbReference type="Proteomes" id="UP000000763">
    <property type="component" value="Chromosome 2"/>
</dbReference>
<reference evidence="3" key="2">
    <citation type="journal article" date="2008" name="Nucleic Acids Res.">
        <title>The rice annotation project database (RAP-DB): 2008 update.</title>
        <authorList>
            <consortium name="The rice annotation project (RAP)"/>
        </authorList>
    </citation>
    <scope>GENOME REANNOTATION</scope>
    <source>
        <strain evidence="3">cv. Nipponbare</strain>
    </source>
</reference>
<feature type="region of interest" description="Disordered" evidence="1">
    <location>
        <begin position="1"/>
        <end position="170"/>
    </location>
</feature>
<gene>
    <name evidence="2" type="primary">P0407A09.30</name>
</gene>